<keyword evidence="6 16" id="KW-0813">Transport</keyword>
<protein>
    <recommendedName>
        <fullName evidence="16 17">Multifunctional fusion protein</fullName>
    </recommendedName>
    <domain>
        <recommendedName>
            <fullName evidence="16">NADH-quinone oxidoreductase subunit B</fullName>
            <ecNumber evidence="16">7.1.1.-</ecNumber>
        </recommendedName>
        <alternativeName>
            <fullName evidence="16">NADH dehydrogenase I subunit B</fullName>
        </alternativeName>
        <alternativeName>
            <fullName evidence="16">NDH-1 subunit B</fullName>
        </alternativeName>
    </domain>
    <domain>
        <recommendedName>
            <fullName evidence="17">NADH-quinone oxidoreductase subunit D</fullName>
        </recommendedName>
        <alternativeName>
            <fullName evidence="17">NADH dehydrogenase I subunit D</fullName>
        </alternativeName>
        <alternativeName>
            <fullName evidence="17">NDH-1 subunit D</fullName>
        </alternativeName>
    </domain>
</protein>
<evidence type="ECO:0000313" key="21">
    <source>
        <dbReference type="EMBL" id="GFK92446.1"/>
    </source>
</evidence>
<evidence type="ECO:0000256" key="5">
    <source>
        <dbReference type="ARBA" id="ARBA00010019"/>
    </source>
</evidence>
<dbReference type="Pfam" id="PF01058">
    <property type="entry name" value="Oxidored_q6"/>
    <property type="match status" value="1"/>
</dbReference>
<dbReference type="HAMAP" id="MF_01358">
    <property type="entry name" value="NDH1_NuoD"/>
    <property type="match status" value="1"/>
</dbReference>
<evidence type="ECO:0000256" key="7">
    <source>
        <dbReference type="ARBA" id="ARBA00022475"/>
    </source>
</evidence>
<dbReference type="GO" id="GO:0008137">
    <property type="term" value="F:NADH dehydrogenase (ubiquinone) activity"/>
    <property type="evidence" value="ECO:0007669"/>
    <property type="project" value="InterPro"/>
</dbReference>
<evidence type="ECO:0000256" key="15">
    <source>
        <dbReference type="ARBA" id="ARBA00047712"/>
    </source>
</evidence>
<comment type="similarity">
    <text evidence="3">In the N-terminal section; belongs to the complex I 20 kDa subunit family.</text>
</comment>
<feature type="binding site" evidence="16">
    <location>
        <position position="104"/>
    </location>
    <ligand>
        <name>[4Fe-4S] cluster</name>
        <dbReference type="ChEBI" id="CHEBI:49883"/>
    </ligand>
</feature>
<dbReference type="NCBIfam" id="TIGR01962">
    <property type="entry name" value="NuoD"/>
    <property type="match status" value="1"/>
</dbReference>
<feature type="binding site" evidence="16">
    <location>
        <position position="38"/>
    </location>
    <ligand>
        <name>[4Fe-4S] cluster</name>
        <dbReference type="ChEBI" id="CHEBI:49883"/>
    </ligand>
</feature>
<evidence type="ECO:0000313" key="22">
    <source>
        <dbReference type="Proteomes" id="UP000494245"/>
    </source>
</evidence>
<comment type="catalytic activity">
    <reaction evidence="15 16">
        <text>a quinone + NADH + 5 H(+)(in) = a quinol + NAD(+) + 4 H(+)(out)</text>
        <dbReference type="Rhea" id="RHEA:57888"/>
        <dbReference type="ChEBI" id="CHEBI:15378"/>
        <dbReference type="ChEBI" id="CHEBI:24646"/>
        <dbReference type="ChEBI" id="CHEBI:57540"/>
        <dbReference type="ChEBI" id="CHEBI:57945"/>
        <dbReference type="ChEBI" id="CHEBI:132124"/>
    </reaction>
</comment>
<evidence type="ECO:0000256" key="9">
    <source>
        <dbReference type="ARBA" id="ARBA00022967"/>
    </source>
</evidence>
<organism evidence="21 22">
    <name type="scientific">Fundidesulfovibrio magnetotacticus</name>
    <dbReference type="NCBI Taxonomy" id="2730080"/>
    <lineage>
        <taxon>Bacteria</taxon>
        <taxon>Pseudomonadati</taxon>
        <taxon>Thermodesulfobacteriota</taxon>
        <taxon>Desulfovibrionia</taxon>
        <taxon>Desulfovibrionales</taxon>
        <taxon>Desulfovibrionaceae</taxon>
        <taxon>Fundidesulfovibrio</taxon>
    </lineage>
</organism>
<dbReference type="Proteomes" id="UP000494245">
    <property type="component" value="Unassembled WGS sequence"/>
</dbReference>
<gene>
    <name evidence="21" type="primary">nuoC_1</name>
    <name evidence="16" type="synonym">nuoB</name>
    <name evidence="17" type="synonym">nuoD</name>
    <name evidence="21" type="ORF">NNJEOMEG_00271</name>
</gene>
<feature type="domain" description="NADH:ubiquinone oxidoreductase 30kDa subunit" evidence="18">
    <location>
        <begin position="255"/>
        <end position="379"/>
    </location>
</feature>
<feature type="binding site" evidence="16">
    <location>
        <position position="133"/>
    </location>
    <ligand>
        <name>[4Fe-4S] cluster</name>
        <dbReference type="ChEBI" id="CHEBI:49883"/>
    </ligand>
</feature>
<feature type="binding site" evidence="16">
    <location>
        <position position="39"/>
    </location>
    <ligand>
        <name>[4Fe-4S] cluster</name>
        <dbReference type="ChEBI" id="CHEBI:49883"/>
    </ligand>
</feature>
<evidence type="ECO:0000256" key="8">
    <source>
        <dbReference type="ARBA" id="ARBA00022719"/>
    </source>
</evidence>
<comment type="cofactor">
    <cofactor evidence="16">
        <name>[4Fe-4S] cluster</name>
        <dbReference type="ChEBI" id="CHEBI:49883"/>
    </cofactor>
    <text evidence="16">Binds 1 [4Fe-4S] cluster.</text>
</comment>
<keyword evidence="11 16" id="KW-0830">Ubiquinone</keyword>
<keyword evidence="13" id="KW-0511">Multifunctional enzyme</keyword>
<evidence type="ECO:0000256" key="17">
    <source>
        <dbReference type="HAMAP-Rule" id="MF_01358"/>
    </source>
</evidence>
<dbReference type="InterPro" id="IPR001135">
    <property type="entry name" value="NADH_Q_OxRdtase_suD"/>
</dbReference>
<evidence type="ECO:0000256" key="16">
    <source>
        <dbReference type="HAMAP-Rule" id="MF_01356"/>
    </source>
</evidence>
<comment type="similarity">
    <text evidence="16">Belongs to the complex I 20 kDa subunit family.</text>
</comment>
<feature type="domain" description="NADH-quinone oxidoreductase subunit D" evidence="19">
    <location>
        <begin position="525"/>
        <end position="795"/>
    </location>
</feature>
<dbReference type="NCBIfam" id="NF009808">
    <property type="entry name" value="PRK13292.1"/>
    <property type="match status" value="1"/>
</dbReference>
<dbReference type="InterPro" id="IPR006138">
    <property type="entry name" value="NADH_UQ_OxRdtase_20Kd_su"/>
</dbReference>
<feature type="domain" description="NADH:ubiquinone oxidoreductase-like 20kDa subunit" evidence="20">
    <location>
        <begin position="38"/>
        <end position="147"/>
    </location>
</feature>
<keyword evidence="22" id="KW-1185">Reference proteome</keyword>
<dbReference type="PROSITE" id="PS00535">
    <property type="entry name" value="COMPLEX1_49K"/>
    <property type="match status" value="1"/>
</dbReference>
<evidence type="ECO:0000256" key="2">
    <source>
        <dbReference type="ARBA" id="ARBA00004515"/>
    </source>
</evidence>
<dbReference type="Pfam" id="PF00346">
    <property type="entry name" value="Complex1_49kDa"/>
    <property type="match status" value="1"/>
</dbReference>
<comment type="subunit">
    <text evidence="16">NDH-1 is composed of 14 different subunits. Subunits NuoB, C, D, E, F, and G constitute the peripheral sector of the complex.</text>
</comment>
<evidence type="ECO:0000259" key="19">
    <source>
        <dbReference type="Pfam" id="PF00346"/>
    </source>
</evidence>
<keyword evidence="9 16" id="KW-1278">Translocase</keyword>
<keyword evidence="16" id="KW-0004">4Fe-4S</keyword>
<dbReference type="PROSITE" id="PS00542">
    <property type="entry name" value="COMPLEX1_30K"/>
    <property type="match status" value="1"/>
</dbReference>
<evidence type="ECO:0000256" key="11">
    <source>
        <dbReference type="ARBA" id="ARBA00023075"/>
    </source>
</evidence>
<evidence type="ECO:0000259" key="18">
    <source>
        <dbReference type="Pfam" id="PF00329"/>
    </source>
</evidence>
<dbReference type="HAMAP" id="MF_01356">
    <property type="entry name" value="NDH1_NuoB"/>
    <property type="match status" value="1"/>
</dbReference>
<dbReference type="SUPFAM" id="SSF56762">
    <property type="entry name" value="HydB/Nqo4-like"/>
    <property type="match status" value="1"/>
</dbReference>
<dbReference type="Gene3D" id="3.40.50.12280">
    <property type="match status" value="1"/>
</dbReference>
<comment type="similarity">
    <text evidence="17">Belongs to the complex I 49 kDa subunit family.</text>
</comment>
<comment type="function">
    <text evidence="1 16">NDH-1 shuttles electrons from NADH, via FMN and iron-sulfur (Fe-S) centers, to quinones in the respiratory chain. The immediate electron acceptor for the enzyme in this species is believed to be ubiquinone. Couples the redox reaction to proton translocation (for every two electrons transferred, four hydrogen ions are translocated across the cytoplasmic membrane), and thus conserves the redox energy in a proton gradient.</text>
</comment>
<dbReference type="GO" id="GO:0051287">
    <property type="term" value="F:NAD binding"/>
    <property type="evidence" value="ECO:0007669"/>
    <property type="project" value="InterPro"/>
</dbReference>
<dbReference type="RefSeq" id="WP_173080538.1">
    <property type="nucleotide sequence ID" value="NZ_BLTE01000001.1"/>
</dbReference>
<keyword evidence="7 16" id="KW-1003">Cell membrane</keyword>
<evidence type="ECO:0000256" key="14">
    <source>
        <dbReference type="ARBA" id="ARBA00025957"/>
    </source>
</evidence>
<accession>A0A6V8LRN1</accession>
<comment type="subunit">
    <text evidence="14">NDH-1 is composed of about 13 different subunits. Subunits NuoBCD, E, F, and G constitute the peripheral sector of the complex.</text>
</comment>
<reference evidence="21 22" key="1">
    <citation type="submission" date="2020-04" db="EMBL/GenBank/DDBJ databases">
        <authorList>
            <consortium name="Desulfovibrio sp. FSS-1 genome sequencing consortium"/>
            <person name="Shimoshige H."/>
            <person name="Kobayashi H."/>
            <person name="Maekawa T."/>
        </authorList>
    </citation>
    <scope>NUCLEOTIDE SEQUENCE [LARGE SCALE GENOMIC DNA]</scope>
    <source>
        <strain evidence="21 22">SIID29052-01</strain>
    </source>
</reference>
<dbReference type="InterPro" id="IPR020396">
    <property type="entry name" value="NADH_UbQ_OxRdtase_CS"/>
</dbReference>
<dbReference type="InterPro" id="IPR029014">
    <property type="entry name" value="NiFe-Hase_large"/>
</dbReference>
<dbReference type="GO" id="GO:0005886">
    <property type="term" value="C:plasma membrane"/>
    <property type="evidence" value="ECO:0007669"/>
    <property type="project" value="UniProtKB-SubCell"/>
</dbReference>
<dbReference type="InterPro" id="IPR014029">
    <property type="entry name" value="NADH_UbQ_OxRdtase_49kDa_CS"/>
</dbReference>
<comment type="similarity">
    <text evidence="5">In the C-terminal section; belongs to the complex I 49 kDa subunit family.</text>
</comment>
<dbReference type="PANTHER" id="PTHR11993">
    <property type="entry name" value="NADH-UBIQUINONE OXIDOREDUCTASE 49 KDA SUBUNIT"/>
    <property type="match status" value="1"/>
</dbReference>
<comment type="subcellular location">
    <subcellularLocation>
        <location evidence="2">Cell inner membrane</location>
        <topology evidence="2">Peripheral membrane protein</topology>
        <orientation evidence="2">Cytoplasmic side</orientation>
    </subcellularLocation>
    <subcellularLocation>
        <location evidence="16">Cell membrane</location>
        <topology evidence="16">Peripheral membrane protein</topology>
        <orientation evidence="16">Cytoplasmic side</orientation>
    </subcellularLocation>
</comment>
<comment type="similarity">
    <text evidence="4">In the central section; belongs to the complex I 30 kDa subunit family.</text>
</comment>
<keyword evidence="10 16" id="KW-0520">NAD</keyword>
<dbReference type="PANTHER" id="PTHR11993:SF45">
    <property type="entry name" value="NADH-QUINONE OXIDOREDUCTASE SUBUNIT C_D"/>
    <property type="match status" value="1"/>
</dbReference>
<keyword evidence="21" id="KW-0560">Oxidoreductase</keyword>
<dbReference type="NCBIfam" id="NF005012">
    <property type="entry name" value="PRK06411.1"/>
    <property type="match status" value="1"/>
</dbReference>
<dbReference type="SUPFAM" id="SSF143243">
    <property type="entry name" value="Nqo5-like"/>
    <property type="match status" value="1"/>
</dbReference>
<dbReference type="GO" id="GO:0051539">
    <property type="term" value="F:4 iron, 4 sulfur cluster binding"/>
    <property type="evidence" value="ECO:0007669"/>
    <property type="project" value="UniProtKB-KW"/>
</dbReference>
<evidence type="ECO:0000256" key="1">
    <source>
        <dbReference type="ARBA" id="ARBA00002378"/>
    </source>
</evidence>
<keyword evidence="12 16" id="KW-0472">Membrane</keyword>
<keyword evidence="16" id="KW-0411">Iron-sulfur</keyword>
<dbReference type="FunFam" id="3.40.50.12280:FF:000002">
    <property type="entry name" value="NADH-quinone oxidoreductase subunit B"/>
    <property type="match status" value="1"/>
</dbReference>
<dbReference type="EMBL" id="BLTE01000001">
    <property type="protein sequence ID" value="GFK92446.1"/>
    <property type="molecule type" value="Genomic_DNA"/>
</dbReference>
<evidence type="ECO:0000256" key="4">
    <source>
        <dbReference type="ARBA" id="ARBA00008265"/>
    </source>
</evidence>
<dbReference type="EC" id="7.1.1.-" evidence="16"/>
<dbReference type="GO" id="GO:0048038">
    <property type="term" value="F:quinone binding"/>
    <property type="evidence" value="ECO:0007669"/>
    <property type="project" value="UniProtKB-KW"/>
</dbReference>
<sequence length="795" mass="89354">MGRAGEEMMRPPQPNAVDLAVDWCRANSLWPFFFGLSCCFVEEATAFTSRYDIARFGSEVFRGSPRQSDVLIVSGTIFKKVAPAVLRLYEQMAGPKWVISMGSCSNTGGMYDVYSVVQGVDQILPVDIYVPGCPPRPEALLHGLMALQERVKRERPLRPLLGLPGGVQGGRTEHLVDGVSKSMDTRGPGFAGSLARGTAAAPPHFEGNRSRLMWTPPAARIEVTQRDRTLAETLAERFGPGIEQQEPVSDMLTLSVPREKAHDVLAFLKTRPRSPYRRLEDVTAVDESARQSREGRPDFHLVYTLLNFREAARLRLKVPLAKDGPAPDSVTDLWESADWYEREVHDMFGVGFAGHKRLRPLIAPPNWPGHPLLKGHPRRATLMKPFTREDLPALEPVDALELLGRPLDDEEMLLNFGPHHYGTHGVMRYVLALHGETINAMDIEIGYHHRGVEKIAEHQHWHQFIPYTDRVDYLSGVANNLSYVMAVEQLAGIRVTDRAWAIRVMLCEFFRLSNHLLFYGTLVQDLGQMSAIFYSFREREMVLDIIETITGGRLHPSWLRLGGVAQDLPAGWKDMVDRFIKVFPARIKTYEALFKDNPIFEARTKGVTAVTREQAMDWGISGPNLRACGVDWDLRKKMPYGPYPSLNFDVPTGTTGDCHDRYLVRMEEMRQSLRIIEQIAADMPPGPVASPDSRYCLPDKARSLKDIESVIHHFVNVSRGPTMPRGECYHATEAPRGEQGYYVVSDGLTTPYRLHIRSPGYANVQAARFFTPGHTIPDLVATLASLDYILPDIDR</sequence>
<name>A0A6V8LRN1_9BACT</name>
<dbReference type="InterPro" id="IPR037232">
    <property type="entry name" value="NADH_quin_OxRdtase_su_C/D-like"/>
</dbReference>
<evidence type="ECO:0000256" key="3">
    <source>
        <dbReference type="ARBA" id="ARBA00006408"/>
    </source>
</evidence>
<proteinExistence type="inferred from homology"/>
<dbReference type="SUPFAM" id="SSF56770">
    <property type="entry name" value="HydA/Nqo6-like"/>
    <property type="match status" value="1"/>
</dbReference>
<evidence type="ECO:0000259" key="20">
    <source>
        <dbReference type="Pfam" id="PF01058"/>
    </source>
</evidence>
<dbReference type="InterPro" id="IPR001268">
    <property type="entry name" value="NADH_UbQ_OxRdtase_30kDa_su"/>
</dbReference>
<dbReference type="GO" id="GO:0050136">
    <property type="term" value="F:NADH dehydrogenase (quinone) (non-electrogenic) activity"/>
    <property type="evidence" value="ECO:0007669"/>
    <property type="project" value="UniProtKB-UniRule"/>
</dbReference>
<dbReference type="Gene3D" id="3.30.460.80">
    <property type="entry name" value="NADH:ubiquinone oxidoreductase, 30kDa subunit"/>
    <property type="match status" value="1"/>
</dbReference>
<dbReference type="GO" id="GO:0005506">
    <property type="term" value="F:iron ion binding"/>
    <property type="evidence" value="ECO:0007669"/>
    <property type="project" value="UniProtKB-UniRule"/>
</dbReference>
<reference evidence="21 22" key="2">
    <citation type="submission" date="2020-05" db="EMBL/GenBank/DDBJ databases">
        <title>Draft genome sequence of Desulfovibrio sp. strainFSS-1.</title>
        <authorList>
            <person name="Shimoshige H."/>
            <person name="Kobayashi H."/>
            <person name="Maekawa T."/>
        </authorList>
    </citation>
    <scope>NUCLEOTIDE SEQUENCE [LARGE SCALE GENOMIC DNA]</scope>
    <source>
        <strain evidence="21 22">SIID29052-01</strain>
    </source>
</reference>
<evidence type="ECO:0000256" key="10">
    <source>
        <dbReference type="ARBA" id="ARBA00023027"/>
    </source>
</evidence>
<dbReference type="NCBIfam" id="TIGR01957">
    <property type="entry name" value="nuoB_fam"/>
    <property type="match status" value="1"/>
</dbReference>
<evidence type="ECO:0000256" key="13">
    <source>
        <dbReference type="ARBA" id="ARBA00023268"/>
    </source>
</evidence>
<evidence type="ECO:0000256" key="12">
    <source>
        <dbReference type="ARBA" id="ARBA00023136"/>
    </source>
</evidence>
<dbReference type="NCBIfam" id="NF004739">
    <property type="entry name" value="PRK06075.1"/>
    <property type="match status" value="1"/>
</dbReference>
<keyword evidence="16" id="KW-0479">Metal-binding</keyword>
<dbReference type="AlphaFoldDB" id="A0A6V8LRN1"/>
<dbReference type="Pfam" id="PF00329">
    <property type="entry name" value="Complex1_30kDa"/>
    <property type="match status" value="1"/>
</dbReference>
<comment type="caution">
    <text evidence="21">The sequence shown here is derived from an EMBL/GenBank/DDBJ whole genome shotgun (WGS) entry which is preliminary data.</text>
</comment>
<keyword evidence="8 16" id="KW-0874">Quinone</keyword>
<dbReference type="InterPro" id="IPR022885">
    <property type="entry name" value="NDH1_su_D/H"/>
</dbReference>
<dbReference type="Gene3D" id="1.10.645.10">
    <property type="entry name" value="Cytochrome-c3 Hydrogenase, chain B"/>
    <property type="match status" value="1"/>
</dbReference>
<dbReference type="InterPro" id="IPR006137">
    <property type="entry name" value="NADH_UbQ_OxRdtase-like_20kDa"/>
</dbReference>
<keyword evidence="16" id="KW-0408">Iron</keyword>
<evidence type="ECO:0000256" key="6">
    <source>
        <dbReference type="ARBA" id="ARBA00022448"/>
    </source>
</evidence>